<name>B8JHP0_ANAD2</name>
<organism evidence="2 3">
    <name type="scientific">Anaeromyxobacter dehalogenans (strain ATCC BAA-258 / DSM 21875 / 2CP-1)</name>
    <dbReference type="NCBI Taxonomy" id="455488"/>
    <lineage>
        <taxon>Bacteria</taxon>
        <taxon>Pseudomonadati</taxon>
        <taxon>Myxococcota</taxon>
        <taxon>Myxococcia</taxon>
        <taxon>Myxococcales</taxon>
        <taxon>Cystobacterineae</taxon>
        <taxon>Anaeromyxobacteraceae</taxon>
        <taxon>Anaeromyxobacter</taxon>
    </lineage>
</organism>
<feature type="region of interest" description="Disordered" evidence="1">
    <location>
        <begin position="129"/>
        <end position="162"/>
    </location>
</feature>
<accession>B8JHP0</accession>
<dbReference type="Proteomes" id="UP000007089">
    <property type="component" value="Chromosome"/>
</dbReference>
<keyword evidence="3" id="KW-1185">Reference proteome</keyword>
<dbReference type="RefSeq" id="WP_015934559.1">
    <property type="nucleotide sequence ID" value="NC_011891.1"/>
</dbReference>
<dbReference type="EMBL" id="CP001359">
    <property type="protein sequence ID" value="ACL66752.1"/>
    <property type="molecule type" value="Genomic_DNA"/>
</dbReference>
<proteinExistence type="predicted"/>
<reference evidence="2" key="1">
    <citation type="submission" date="2009-01" db="EMBL/GenBank/DDBJ databases">
        <title>Complete sequence of Anaeromyxobacter dehalogenans 2CP-1.</title>
        <authorList>
            <consortium name="US DOE Joint Genome Institute"/>
            <person name="Lucas S."/>
            <person name="Copeland A."/>
            <person name="Lapidus A."/>
            <person name="Glavina del Rio T."/>
            <person name="Dalin E."/>
            <person name="Tice H."/>
            <person name="Bruce D."/>
            <person name="Goodwin L."/>
            <person name="Pitluck S."/>
            <person name="Saunders E."/>
            <person name="Brettin T."/>
            <person name="Detter J.C."/>
            <person name="Han C."/>
            <person name="Larimer F."/>
            <person name="Land M."/>
            <person name="Hauser L."/>
            <person name="Kyrpides N."/>
            <person name="Ovchinnikova G."/>
            <person name="Beliaev A.S."/>
            <person name="Richardson P."/>
        </authorList>
    </citation>
    <scope>NUCLEOTIDE SEQUENCE</scope>
    <source>
        <strain evidence="2">2CP-1</strain>
    </source>
</reference>
<sequence>MKKAILHQRLRRQYQEETGNAGPVTTNEVARWAVGRNFLPLPKPVDPMTRLADELARSWRQETRHDKNTGRPYRANHAVTETVSGTTRTLWGDIDHAPRSFVHKSFVQRREQIVGDCVQLTFDCDHFNSEHPDEEPISIPLDFTEDVDERKYGEATPDAEAA</sequence>
<dbReference type="HOGENOM" id="CLU_136123_0_0_7"/>
<dbReference type="AlphaFoldDB" id="B8JHP0"/>
<dbReference type="KEGG" id="acp:A2cp1_3422"/>
<evidence type="ECO:0000256" key="1">
    <source>
        <dbReference type="SAM" id="MobiDB-lite"/>
    </source>
</evidence>
<evidence type="ECO:0000313" key="3">
    <source>
        <dbReference type="Proteomes" id="UP000007089"/>
    </source>
</evidence>
<evidence type="ECO:0000313" key="2">
    <source>
        <dbReference type="EMBL" id="ACL66752.1"/>
    </source>
</evidence>
<protein>
    <submittedName>
        <fullName evidence="2">Uncharacterized protein</fullName>
    </submittedName>
</protein>
<gene>
    <name evidence="2" type="ordered locus">A2cp1_3422</name>
</gene>